<name>A0A514DHB6_9CAUD</name>
<protein>
    <submittedName>
        <fullName evidence="1">Uncharacterized protein</fullName>
    </submittedName>
</protein>
<evidence type="ECO:0000313" key="2">
    <source>
        <dbReference type="Proteomes" id="UP000317263"/>
    </source>
</evidence>
<sequence>MNKHTEEAQHERFMAWRSDYIVGYDPGTKLFVRHGHPLGMEVAIK</sequence>
<dbReference type="Proteomes" id="UP000317263">
    <property type="component" value="Segment"/>
</dbReference>
<evidence type="ECO:0000313" key="1">
    <source>
        <dbReference type="EMBL" id="QDH93011.1"/>
    </source>
</evidence>
<accession>A0A514DHB6</accession>
<gene>
    <name evidence="1" type="primary">65</name>
    <name evidence="1" type="ORF">SEA_STEPHIG9_65</name>
</gene>
<reference evidence="1 2" key="1">
    <citation type="submission" date="2019-05" db="EMBL/GenBank/DDBJ databases">
        <authorList>
            <person name="Chung H.-M."/>
            <person name="Dalia R."/>
            <person name="Diaz J."/>
            <person name="Khakhina S."/>
            <person name="Lee-Soety J.Y."/>
            <person name="Lindberg H.M."/>
            <person name="Pape-Zambito D.A."/>
            <person name="Sunnen C.N."/>
            <person name="Garlena R.A."/>
            <person name="Russell D.A."/>
            <person name="Pope W.H."/>
            <person name="Jacobs-Sera D."/>
            <person name="Hatfull G.F."/>
        </authorList>
    </citation>
    <scope>NUCLEOTIDE SEQUENCE [LARGE SCALE GENOMIC DNA]</scope>
</reference>
<proteinExistence type="predicted"/>
<dbReference type="EMBL" id="MK937605">
    <property type="protein sequence ID" value="QDH93011.1"/>
    <property type="molecule type" value="Genomic_DNA"/>
</dbReference>
<organism evidence="1 2">
    <name type="scientific">Mycobacterium phage Stephig9</name>
    <dbReference type="NCBI Taxonomy" id="2591224"/>
    <lineage>
        <taxon>Viruses</taxon>
        <taxon>Duplodnaviria</taxon>
        <taxon>Heunggongvirae</taxon>
        <taxon>Uroviricota</taxon>
        <taxon>Caudoviricetes</taxon>
        <taxon>Fromanvirus</taxon>
        <taxon>Fromanvirus astro</taxon>
    </lineage>
</organism>